<dbReference type="Proteomes" id="UP001230908">
    <property type="component" value="Unassembled WGS sequence"/>
</dbReference>
<feature type="compositionally biased region" description="Low complexity" evidence="1">
    <location>
        <begin position="41"/>
        <end position="68"/>
    </location>
</feature>
<sequence length="156" mass="16181">MSPLLRKSCRPLLAVAVATMLLTATGCERGRDVSQPRSTRSGAGSPSAGASSVEGASAGPSLSGSSPATDARLVEVTVRGGEVDPAPGRVTVRKGERVRLVVHSDVADEVHVHGYDREAAVGPGHDATIEFVADQTGLFEVETHETGMLLTQLLVR</sequence>
<evidence type="ECO:0008006" key="4">
    <source>
        <dbReference type="Google" id="ProtNLM"/>
    </source>
</evidence>
<dbReference type="EMBL" id="JAVHUY010000023">
    <property type="protein sequence ID" value="MDQ7907610.1"/>
    <property type="molecule type" value="Genomic_DNA"/>
</dbReference>
<reference evidence="2 3" key="1">
    <citation type="submission" date="2023-08" db="EMBL/GenBank/DDBJ databases">
        <title>Phytohabitans sansha sp. nov., isolated from marine sediment.</title>
        <authorList>
            <person name="Zhao Y."/>
            <person name="Yi K."/>
        </authorList>
    </citation>
    <scope>NUCLEOTIDE SEQUENCE [LARGE SCALE GENOMIC DNA]</scope>
    <source>
        <strain evidence="2 3">ZYX-F-186</strain>
    </source>
</reference>
<organism evidence="2 3">
    <name type="scientific">Phytohabitans maris</name>
    <dbReference type="NCBI Taxonomy" id="3071409"/>
    <lineage>
        <taxon>Bacteria</taxon>
        <taxon>Bacillati</taxon>
        <taxon>Actinomycetota</taxon>
        <taxon>Actinomycetes</taxon>
        <taxon>Micromonosporales</taxon>
        <taxon>Micromonosporaceae</taxon>
    </lineage>
</organism>
<dbReference type="SUPFAM" id="SSF49503">
    <property type="entry name" value="Cupredoxins"/>
    <property type="match status" value="1"/>
</dbReference>
<name>A0ABU0ZMW5_9ACTN</name>
<evidence type="ECO:0000313" key="3">
    <source>
        <dbReference type="Proteomes" id="UP001230908"/>
    </source>
</evidence>
<dbReference type="InterPro" id="IPR008972">
    <property type="entry name" value="Cupredoxin"/>
</dbReference>
<dbReference type="RefSeq" id="WP_308714887.1">
    <property type="nucleotide sequence ID" value="NZ_JAVHUY010000023.1"/>
</dbReference>
<comment type="caution">
    <text evidence="2">The sequence shown here is derived from an EMBL/GenBank/DDBJ whole genome shotgun (WGS) entry which is preliminary data.</text>
</comment>
<proteinExistence type="predicted"/>
<evidence type="ECO:0000256" key="1">
    <source>
        <dbReference type="SAM" id="MobiDB-lite"/>
    </source>
</evidence>
<dbReference type="Gene3D" id="2.60.40.420">
    <property type="entry name" value="Cupredoxins - blue copper proteins"/>
    <property type="match status" value="1"/>
</dbReference>
<feature type="region of interest" description="Disordered" evidence="1">
    <location>
        <begin position="29"/>
        <end position="71"/>
    </location>
</feature>
<evidence type="ECO:0000313" key="2">
    <source>
        <dbReference type="EMBL" id="MDQ7907610.1"/>
    </source>
</evidence>
<gene>
    <name evidence="2" type="ORF">RB614_24110</name>
</gene>
<dbReference type="PROSITE" id="PS51257">
    <property type="entry name" value="PROKAR_LIPOPROTEIN"/>
    <property type="match status" value="1"/>
</dbReference>
<accession>A0ABU0ZMW5</accession>
<protein>
    <recommendedName>
        <fullName evidence="4">EfeO-type cupredoxin-like domain-containing protein</fullName>
    </recommendedName>
</protein>
<keyword evidence="3" id="KW-1185">Reference proteome</keyword>